<dbReference type="CDD" id="cd12105">
    <property type="entry name" value="HmuY"/>
    <property type="match status" value="1"/>
</dbReference>
<gene>
    <name evidence="1" type="ORF">QW060_02445</name>
</gene>
<reference evidence="2" key="1">
    <citation type="journal article" date="2019" name="Int. J. Syst. Evol. Microbiol.">
        <title>The Global Catalogue of Microorganisms (GCM) 10K type strain sequencing project: providing services to taxonomists for standard genome sequencing and annotation.</title>
        <authorList>
            <consortium name="The Broad Institute Genomics Platform"/>
            <consortium name="The Broad Institute Genome Sequencing Center for Infectious Disease"/>
            <person name="Wu L."/>
            <person name="Ma J."/>
        </authorList>
    </citation>
    <scope>NUCLEOTIDE SEQUENCE [LARGE SCALE GENOMIC DNA]</scope>
    <source>
        <strain evidence="2">CECT 7184</strain>
    </source>
</reference>
<organism evidence="1 2">
    <name type="scientific">Paenimyroides ceti</name>
    <dbReference type="NCBI Taxonomy" id="395087"/>
    <lineage>
        <taxon>Bacteria</taxon>
        <taxon>Pseudomonadati</taxon>
        <taxon>Bacteroidota</taxon>
        <taxon>Flavobacteriia</taxon>
        <taxon>Flavobacteriales</taxon>
        <taxon>Flavobacteriaceae</taxon>
        <taxon>Paenimyroides</taxon>
    </lineage>
</organism>
<name>A0ABT8CPA2_9FLAO</name>
<sequence length="465" mass="52361">MKSILKIIAVLSLVFTLGCEKDNEFTQEPFVVAFKSQSIDYSTIQDNYNMRLVFSEPAKSAGKVYIRVSEDNASQGIDYTTIPQQTDRIIELPFNNNDTEVSFIFENLIYPFDREDKMITFKIEKVDYSFATAIQGYSTAVISFGRTLGAVLEPEIGGPNQAYNVYVDLSTERMTKIKRDSWDLGFYSGNLNRVTINGSIYMAAKKLETTDMNAVTQASVQSMLSEVAVGTFDAANANYVDDPSGDIQMTAISEISSDNSQNFVYLVNLGFQPGTETPPTGSVAVSGTPRGFKKMRILLEGDNYVLQYADLNETTFKTVKINRTPSHNFTHFSFTTNNIVEVEPAKDKWDLNFTVFTDIIDGSGSYGYSDFVINNLKAGVKVYKVSTGFKSYEAFSEGDIQNNLFVQNQGVIGVDWRNVFDKVVHADRYYILKDIEGNYFKIRMLQMLNNNGERGFPKFEYQLIK</sequence>
<keyword evidence="2" id="KW-1185">Reference proteome</keyword>
<proteinExistence type="predicted"/>
<dbReference type="Proteomes" id="UP001242368">
    <property type="component" value="Unassembled WGS sequence"/>
</dbReference>
<protein>
    <submittedName>
        <fullName evidence="1">HmuY family protein</fullName>
    </submittedName>
</protein>
<dbReference type="PROSITE" id="PS51257">
    <property type="entry name" value="PROKAR_LIPOPROTEIN"/>
    <property type="match status" value="1"/>
</dbReference>
<dbReference type="EMBL" id="JAUFQU010000001">
    <property type="protein sequence ID" value="MDN3705986.1"/>
    <property type="molecule type" value="Genomic_DNA"/>
</dbReference>
<dbReference type="Pfam" id="PF14064">
    <property type="entry name" value="HmuY"/>
    <property type="match status" value="1"/>
</dbReference>
<dbReference type="RefSeq" id="WP_290362126.1">
    <property type="nucleotide sequence ID" value="NZ_JAUFQU010000001.1"/>
</dbReference>
<dbReference type="InterPro" id="IPR025921">
    <property type="entry name" value="HmuY"/>
</dbReference>
<comment type="caution">
    <text evidence="1">The sequence shown here is derived from an EMBL/GenBank/DDBJ whole genome shotgun (WGS) entry which is preliminary data.</text>
</comment>
<evidence type="ECO:0000313" key="2">
    <source>
        <dbReference type="Proteomes" id="UP001242368"/>
    </source>
</evidence>
<accession>A0ABT8CPA2</accession>
<evidence type="ECO:0000313" key="1">
    <source>
        <dbReference type="EMBL" id="MDN3705986.1"/>
    </source>
</evidence>